<dbReference type="PANTHER" id="PTHR46929:SF3">
    <property type="entry name" value="MYB_SANT-LIKE DOMAIN-CONTAINING PROTEIN"/>
    <property type="match status" value="1"/>
</dbReference>
<sequence length="139" mass="15703">MVLYMVKIGLSPVPVNYNVVTTFISLKSCMKRKMAAAASESSSKKRKGTPNRRWTKDMDDVLIPCLAEQAKAGMKVDKSFKRVAFVEAAKVVNDKITGSNMDADNVENRLCTLKIKYQESRRLWHSRVGWNDMKENVSA</sequence>
<keyword evidence="3" id="KW-1185">Reference proteome</keyword>
<evidence type="ECO:0000259" key="1">
    <source>
        <dbReference type="Pfam" id="PF12776"/>
    </source>
</evidence>
<evidence type="ECO:0000313" key="3">
    <source>
        <dbReference type="Proteomes" id="UP001085076"/>
    </source>
</evidence>
<evidence type="ECO:0000313" key="2">
    <source>
        <dbReference type="EMBL" id="KAJ0961385.1"/>
    </source>
</evidence>
<name>A0A9D5BVM9_9LILI</name>
<dbReference type="EMBL" id="JAGGNH010000024">
    <property type="protein sequence ID" value="KAJ0961385.1"/>
    <property type="molecule type" value="Genomic_DNA"/>
</dbReference>
<reference evidence="2 3" key="1">
    <citation type="journal article" date="2022" name="Hortic Res">
        <title>The genome of Dioscorea zingiberensis sheds light on the biosynthesis, origin and evolution of the medicinally important diosgenin saponins.</title>
        <authorList>
            <person name="Li Y."/>
            <person name="Tan C."/>
            <person name="Li Z."/>
            <person name="Guo J."/>
            <person name="Li S."/>
            <person name="Chen X."/>
            <person name="Wang C."/>
            <person name="Dai X."/>
            <person name="Yang H."/>
            <person name="Song W."/>
            <person name="Hou L."/>
            <person name="Xu J."/>
            <person name="Tong Z."/>
            <person name="Xu A."/>
            <person name="Yuan X."/>
            <person name="Wang W."/>
            <person name="Yang Q."/>
            <person name="Chen L."/>
            <person name="Sun Z."/>
            <person name="Wang K."/>
            <person name="Pan B."/>
            <person name="Chen J."/>
            <person name="Bao Y."/>
            <person name="Liu F."/>
            <person name="Qi X."/>
            <person name="Gang D.R."/>
            <person name="Wen J."/>
            <person name="Li J."/>
        </authorList>
    </citation>
    <scope>NUCLEOTIDE SEQUENCE [LARGE SCALE GENOMIC DNA]</scope>
    <source>
        <strain evidence="2">Dzin_1.0</strain>
    </source>
</reference>
<dbReference type="OrthoDB" id="686209at2759"/>
<dbReference type="AlphaFoldDB" id="A0A9D5BVM9"/>
<dbReference type="PANTHER" id="PTHR46929">
    <property type="entry name" value="EXPRESSED PROTEIN"/>
    <property type="match status" value="1"/>
</dbReference>
<gene>
    <name evidence="2" type="ORF">J5N97_000421</name>
</gene>
<dbReference type="InterPro" id="IPR024752">
    <property type="entry name" value="Myb/SANT-like_dom"/>
</dbReference>
<organism evidence="2 3">
    <name type="scientific">Dioscorea zingiberensis</name>
    <dbReference type="NCBI Taxonomy" id="325984"/>
    <lineage>
        <taxon>Eukaryota</taxon>
        <taxon>Viridiplantae</taxon>
        <taxon>Streptophyta</taxon>
        <taxon>Embryophyta</taxon>
        <taxon>Tracheophyta</taxon>
        <taxon>Spermatophyta</taxon>
        <taxon>Magnoliopsida</taxon>
        <taxon>Liliopsida</taxon>
        <taxon>Dioscoreales</taxon>
        <taxon>Dioscoreaceae</taxon>
        <taxon>Dioscorea</taxon>
    </lineage>
</organism>
<feature type="domain" description="Myb/SANT-like" evidence="1">
    <location>
        <begin position="53"/>
        <end position="139"/>
    </location>
</feature>
<dbReference type="Pfam" id="PF12776">
    <property type="entry name" value="Myb_DNA-bind_3"/>
    <property type="match status" value="1"/>
</dbReference>
<proteinExistence type="predicted"/>
<protein>
    <recommendedName>
        <fullName evidence="1">Myb/SANT-like domain-containing protein</fullName>
    </recommendedName>
</protein>
<comment type="caution">
    <text evidence="2">The sequence shown here is derived from an EMBL/GenBank/DDBJ whole genome shotgun (WGS) entry which is preliminary data.</text>
</comment>
<accession>A0A9D5BVM9</accession>
<dbReference type="Proteomes" id="UP001085076">
    <property type="component" value="Unassembled WGS sequence"/>
</dbReference>